<reference evidence="18" key="1">
    <citation type="journal article" date="2008" name="Nat. Genet.">
        <title>The Pristionchus pacificus genome provides a unique perspective on nematode lifestyle and parasitism.</title>
        <authorList>
            <person name="Dieterich C."/>
            <person name="Clifton S.W."/>
            <person name="Schuster L.N."/>
            <person name="Chinwalla A."/>
            <person name="Delehaunty K."/>
            <person name="Dinkelacker I."/>
            <person name="Fulton L."/>
            <person name="Fulton R."/>
            <person name="Godfrey J."/>
            <person name="Minx P."/>
            <person name="Mitreva M."/>
            <person name="Roeseler W."/>
            <person name="Tian H."/>
            <person name="Witte H."/>
            <person name="Yang S.P."/>
            <person name="Wilson R.K."/>
            <person name="Sommer R.J."/>
        </authorList>
    </citation>
    <scope>NUCLEOTIDE SEQUENCE [LARGE SCALE GENOMIC DNA]</scope>
    <source>
        <strain evidence="18">PS312</strain>
    </source>
</reference>
<evidence type="ECO:0000256" key="11">
    <source>
        <dbReference type="ARBA" id="ARBA00023156"/>
    </source>
</evidence>
<keyword evidence="8" id="KW-0677">Repeat</keyword>
<dbReference type="GO" id="GO:0006261">
    <property type="term" value="P:DNA-templated DNA replication"/>
    <property type="evidence" value="ECO:0000318"/>
    <property type="project" value="GO_Central"/>
</dbReference>
<dbReference type="OrthoDB" id="756370at2759"/>
<evidence type="ECO:0000313" key="18">
    <source>
        <dbReference type="Proteomes" id="UP000005239"/>
    </source>
</evidence>
<dbReference type="Proteomes" id="UP000005239">
    <property type="component" value="Unassembled WGS sequence"/>
</dbReference>
<dbReference type="Pfam" id="PF00400">
    <property type="entry name" value="WD40"/>
    <property type="match status" value="3"/>
</dbReference>
<keyword evidence="4" id="KW-0217">Developmental protein</keyword>
<evidence type="ECO:0000256" key="3">
    <source>
        <dbReference type="ARBA" id="ARBA00010143"/>
    </source>
</evidence>
<accession>A0A2A6D3E9</accession>
<keyword evidence="6" id="KW-0698">rRNA processing</keyword>
<evidence type="ECO:0000256" key="16">
    <source>
        <dbReference type="ARBA" id="ARBA00076801"/>
    </source>
</evidence>
<protein>
    <recommendedName>
        <fullName evidence="15">Pre-rRNA-processing protein pro-1</fullName>
    </recommendedName>
    <alternativeName>
        <fullName evidence="16">Proximal proliferation in germline protein 1</fullName>
    </alternativeName>
</protein>
<dbReference type="AlphaFoldDB" id="A0A2A6D3E9"/>
<dbReference type="InterPro" id="IPR045227">
    <property type="entry name" value="WDR18/Ipi3/RID3"/>
</dbReference>
<dbReference type="SMART" id="SM00320">
    <property type="entry name" value="WD40"/>
    <property type="match status" value="4"/>
</dbReference>
<comment type="subunit">
    <text evidence="14">Component of the PELP1 complex, composed of at least PELP1, TEX10 and WDR18. The complex interacts with pre-60S ribosome particles.</text>
</comment>
<dbReference type="InterPro" id="IPR001680">
    <property type="entry name" value="WD40_rpt"/>
</dbReference>
<dbReference type="InterPro" id="IPR036322">
    <property type="entry name" value="WD40_repeat_dom_sf"/>
</dbReference>
<dbReference type="GO" id="GO:0007281">
    <property type="term" value="P:germ cell development"/>
    <property type="evidence" value="ECO:0007669"/>
    <property type="project" value="EnsemblMetazoa"/>
</dbReference>
<comment type="subcellular location">
    <subcellularLocation>
        <location evidence="1">Nucleus</location>
        <location evidence="1">Nucleolus</location>
    </subcellularLocation>
    <subcellularLocation>
        <location evidence="2">Nucleus</location>
        <location evidence="2">Nucleoplasm</location>
    </subcellularLocation>
</comment>
<evidence type="ECO:0000256" key="5">
    <source>
        <dbReference type="ARBA" id="ARBA00022517"/>
    </source>
</evidence>
<dbReference type="GO" id="GO:0005656">
    <property type="term" value="C:nuclear pre-replicative complex"/>
    <property type="evidence" value="ECO:0000318"/>
    <property type="project" value="GO_Central"/>
</dbReference>
<dbReference type="InterPro" id="IPR015943">
    <property type="entry name" value="WD40/YVTN_repeat-like_dom_sf"/>
</dbReference>
<dbReference type="FunFam" id="2.130.10.10:FF:002335">
    <property type="entry name" value="Pre-rRNA-processing protein pro-1"/>
    <property type="match status" value="1"/>
</dbReference>
<evidence type="ECO:0000256" key="2">
    <source>
        <dbReference type="ARBA" id="ARBA00004642"/>
    </source>
</evidence>
<keyword evidence="10" id="KW-0175">Coiled coil</keyword>
<keyword evidence="7" id="KW-0853">WD repeat</keyword>
<evidence type="ECO:0000256" key="9">
    <source>
        <dbReference type="ARBA" id="ARBA00022782"/>
    </source>
</evidence>
<dbReference type="GO" id="GO:0006364">
    <property type="term" value="P:rRNA processing"/>
    <property type="evidence" value="ECO:0000318"/>
    <property type="project" value="GO_Central"/>
</dbReference>
<evidence type="ECO:0000256" key="4">
    <source>
        <dbReference type="ARBA" id="ARBA00022473"/>
    </source>
</evidence>
<sequence length="440" mass="48768">MADSVQPSELLLAGCSSSDLFSTLLIDPKTGVSSWYHKGSELQGGSLGKVLPLGQNGDHLLLSMKDRPFLHVIGVNAHERFHQRSSVCGMVRDLAVTSDGSLLFVAIDKRIFVWLLSNGDLVGVRDVHLRNVTYISLSIDDSTLVTTSEDGAVRVFLVSDLISSQESESSPFREWQAHSLSVTGLSLSRCGSLRVASCSLDHTASIHSVALDICLLRVSADRPFTSICLCPSETRLVMGTDKGVVACVSLYDAAKNDQKEITLSTTNSASTDFLLRGKHTSEVVRLCFNSDGTLLASGDSEGKYIIWQIGSKQVLKESTMHGAVCTLQFVPYWRSVLGREDKNIHRPNLNLNRTIGERKQLSLLRSQQIDSDEYWMGVIDKLLNESGETKKNTIVKREKEEEEVYKDEIIKKLTAEKNKLMKINKELYDYTTSEVFNINT</sequence>
<dbReference type="GO" id="GO:0007506">
    <property type="term" value="P:gonadal mesoderm development"/>
    <property type="evidence" value="ECO:0007669"/>
    <property type="project" value="UniProtKB-KW"/>
</dbReference>
<comment type="similarity">
    <text evidence="3">Belongs to the WD repeat IPI3/WDR18 family.</text>
</comment>
<proteinExistence type="inferred from homology"/>
<organism evidence="17 18">
    <name type="scientific">Pristionchus pacificus</name>
    <name type="common">Parasitic nematode worm</name>
    <dbReference type="NCBI Taxonomy" id="54126"/>
    <lineage>
        <taxon>Eukaryota</taxon>
        <taxon>Metazoa</taxon>
        <taxon>Ecdysozoa</taxon>
        <taxon>Nematoda</taxon>
        <taxon>Chromadorea</taxon>
        <taxon>Rhabditida</taxon>
        <taxon>Rhabditina</taxon>
        <taxon>Diplogasteromorpha</taxon>
        <taxon>Diplogasteroidea</taxon>
        <taxon>Neodiplogasteridae</taxon>
        <taxon>Pristionchus</taxon>
    </lineage>
</organism>
<dbReference type="PANTHER" id="PTHR18763:SF0">
    <property type="entry name" value="WD REPEAT-CONTAINING PROTEIN 18"/>
    <property type="match status" value="1"/>
</dbReference>
<evidence type="ECO:0000256" key="7">
    <source>
        <dbReference type="ARBA" id="ARBA00022574"/>
    </source>
</evidence>
<dbReference type="GO" id="GO:0120330">
    <property type="term" value="C:rixosome complex"/>
    <property type="evidence" value="ECO:0000318"/>
    <property type="project" value="GO_Central"/>
</dbReference>
<evidence type="ECO:0000256" key="6">
    <source>
        <dbReference type="ARBA" id="ARBA00022552"/>
    </source>
</evidence>
<evidence type="ECO:0000256" key="13">
    <source>
        <dbReference type="ARBA" id="ARBA00056734"/>
    </source>
</evidence>
<keyword evidence="12" id="KW-0539">Nucleus</keyword>
<dbReference type="PROSITE" id="PS50082">
    <property type="entry name" value="WD_REPEATS_2"/>
    <property type="match status" value="1"/>
</dbReference>
<keyword evidence="11" id="KW-0334">Gonadal differentiation</keyword>
<evidence type="ECO:0000256" key="1">
    <source>
        <dbReference type="ARBA" id="ARBA00004604"/>
    </source>
</evidence>
<keyword evidence="5" id="KW-0690">Ribosome biogenesis</keyword>
<keyword evidence="9" id="KW-0221">Differentiation</keyword>
<dbReference type="SUPFAM" id="SSF50978">
    <property type="entry name" value="WD40 repeat-like"/>
    <property type="match status" value="1"/>
</dbReference>
<evidence type="ECO:0000313" key="17">
    <source>
        <dbReference type="EnsemblMetazoa" id="PPA22768.1"/>
    </source>
</evidence>
<name>A0A2A6D3E9_PRIPA</name>
<dbReference type="PANTHER" id="PTHR18763">
    <property type="entry name" value="WD-REPEAT PROTEIN 18"/>
    <property type="match status" value="1"/>
</dbReference>
<evidence type="ECO:0000256" key="14">
    <source>
        <dbReference type="ARBA" id="ARBA00062799"/>
    </source>
</evidence>
<dbReference type="GO" id="GO:0005730">
    <property type="term" value="C:nucleolus"/>
    <property type="evidence" value="ECO:0007669"/>
    <property type="project" value="UniProtKB-SubCell"/>
</dbReference>
<comment type="function">
    <text evidence="13">Component of the PELP1 complex involved in the nucleolar steps of 28S rRNA maturation and the subsequent nucleoplasmic transit of the pre-60S ribosomal subunit. Required for processing ITS2 sequences from rRNA intermediates during 26S rRNA maturation. Required in the soma to promote normal proliferation and prevent germline tumor formation.</text>
</comment>
<evidence type="ECO:0000256" key="15">
    <source>
        <dbReference type="ARBA" id="ARBA00073827"/>
    </source>
</evidence>
<evidence type="ECO:0000256" key="8">
    <source>
        <dbReference type="ARBA" id="ARBA00022737"/>
    </source>
</evidence>
<reference evidence="17" key="2">
    <citation type="submission" date="2022-06" db="UniProtKB">
        <authorList>
            <consortium name="EnsemblMetazoa"/>
        </authorList>
    </citation>
    <scope>IDENTIFICATION</scope>
    <source>
        <strain evidence="17">PS312</strain>
    </source>
</reference>
<gene>
    <name evidence="17" type="primary">WBGene00112322</name>
</gene>
<dbReference type="Gene3D" id="2.130.10.10">
    <property type="entry name" value="YVTN repeat-like/Quinoprotein amine dehydrogenase"/>
    <property type="match status" value="2"/>
</dbReference>
<keyword evidence="18" id="KW-1185">Reference proteome</keyword>
<evidence type="ECO:0000256" key="10">
    <source>
        <dbReference type="ARBA" id="ARBA00023054"/>
    </source>
</evidence>
<accession>A0A8R1YJP4</accession>
<evidence type="ECO:0000256" key="12">
    <source>
        <dbReference type="ARBA" id="ARBA00023242"/>
    </source>
</evidence>
<dbReference type="EnsemblMetazoa" id="PPA22768.1">
    <property type="protein sequence ID" value="PPA22768.1"/>
    <property type="gene ID" value="WBGene00112322"/>
</dbReference>